<proteinExistence type="predicted"/>
<name>A0A073K4E1_9BACI</name>
<protein>
    <recommendedName>
        <fullName evidence="1">CHRD domain-containing protein</fullName>
    </recommendedName>
</protein>
<feature type="domain" description="CHRD" evidence="1">
    <location>
        <begin position="1"/>
        <end position="136"/>
    </location>
</feature>
<sequence length="136" mass="15334">MKKHFFARLKGRHEVPPVQTAAYGVTEFILNYDGTKLYYKLTLKRIKKVTAVHIHFGTEVQNGPVVAFLFGPLTASISVDTGIITGILTNEDLEGPLQDKTIHELIREMENGNTYVNVHTEKHPQGEIRGQIQNIH</sequence>
<comment type="caution">
    <text evidence="2">The sequence shown here is derived from an EMBL/GenBank/DDBJ whole genome shotgun (WGS) entry which is preliminary data.</text>
</comment>
<dbReference type="eggNOG" id="COG2133">
    <property type="taxonomic scope" value="Bacteria"/>
</dbReference>
<evidence type="ECO:0000313" key="2">
    <source>
        <dbReference type="EMBL" id="KEK21365.1"/>
    </source>
</evidence>
<dbReference type="STRING" id="574376.BAMA_00935"/>
<dbReference type="EMBL" id="JOTN01000001">
    <property type="protein sequence ID" value="KEK21365.1"/>
    <property type="molecule type" value="Genomic_DNA"/>
</dbReference>
<evidence type="ECO:0000259" key="1">
    <source>
        <dbReference type="PROSITE" id="PS50933"/>
    </source>
</evidence>
<organism evidence="2 3">
    <name type="scientific">Bacillus manliponensis</name>
    <dbReference type="NCBI Taxonomy" id="574376"/>
    <lineage>
        <taxon>Bacteria</taxon>
        <taxon>Bacillati</taxon>
        <taxon>Bacillota</taxon>
        <taxon>Bacilli</taxon>
        <taxon>Bacillales</taxon>
        <taxon>Bacillaceae</taxon>
        <taxon>Bacillus</taxon>
        <taxon>Bacillus cereus group</taxon>
    </lineage>
</organism>
<dbReference type="InterPro" id="IPR010895">
    <property type="entry name" value="CHRD"/>
</dbReference>
<dbReference type="Proteomes" id="UP000027822">
    <property type="component" value="Unassembled WGS sequence"/>
</dbReference>
<dbReference type="RefSeq" id="WP_034635166.1">
    <property type="nucleotide sequence ID" value="NZ_CBCSJC010000002.1"/>
</dbReference>
<dbReference type="OrthoDB" id="571052at2"/>
<dbReference type="Pfam" id="PF07452">
    <property type="entry name" value="CHRD"/>
    <property type="match status" value="1"/>
</dbReference>
<reference evidence="2 3" key="1">
    <citation type="submission" date="2014-06" db="EMBL/GenBank/DDBJ databases">
        <title>Draft genome sequence of Bacillus manliponensis JCM 15802 (MCCC 1A00708).</title>
        <authorList>
            <person name="Lai Q."/>
            <person name="Liu Y."/>
            <person name="Shao Z."/>
        </authorList>
    </citation>
    <scope>NUCLEOTIDE SEQUENCE [LARGE SCALE GENOMIC DNA]</scope>
    <source>
        <strain evidence="2 3">JCM 15802</strain>
    </source>
</reference>
<gene>
    <name evidence="2" type="ORF">BAMA_00935</name>
</gene>
<accession>A0A073K4E1</accession>
<evidence type="ECO:0000313" key="3">
    <source>
        <dbReference type="Proteomes" id="UP000027822"/>
    </source>
</evidence>
<dbReference type="AlphaFoldDB" id="A0A073K4E1"/>
<keyword evidence="3" id="KW-1185">Reference proteome</keyword>
<dbReference type="SMART" id="SM00754">
    <property type="entry name" value="CHRD"/>
    <property type="match status" value="1"/>
</dbReference>
<dbReference type="PROSITE" id="PS50933">
    <property type="entry name" value="CHRD"/>
    <property type="match status" value="1"/>
</dbReference>